<dbReference type="SUPFAM" id="SSF143011">
    <property type="entry name" value="RelE-like"/>
    <property type="match status" value="1"/>
</dbReference>
<name>A0ABS9SGY6_9BACT</name>
<evidence type="ECO:0000313" key="2">
    <source>
        <dbReference type="EMBL" id="MCH5597631.1"/>
    </source>
</evidence>
<comment type="caution">
    <text evidence="2">The sequence shown here is derived from an EMBL/GenBank/DDBJ whole genome shotgun (WGS) entry which is preliminary data.</text>
</comment>
<organism evidence="2 3">
    <name type="scientific">Niabella ginsengisoli</name>
    <dbReference type="NCBI Taxonomy" id="522298"/>
    <lineage>
        <taxon>Bacteria</taxon>
        <taxon>Pseudomonadati</taxon>
        <taxon>Bacteroidota</taxon>
        <taxon>Chitinophagia</taxon>
        <taxon>Chitinophagales</taxon>
        <taxon>Chitinophagaceae</taxon>
        <taxon>Niabella</taxon>
    </lineage>
</organism>
<evidence type="ECO:0000256" key="1">
    <source>
        <dbReference type="ARBA" id="ARBA00022649"/>
    </source>
</evidence>
<dbReference type="RefSeq" id="WP_240827006.1">
    <property type="nucleotide sequence ID" value="NZ_JAKWBL010000001.1"/>
</dbReference>
<dbReference type="Gene3D" id="3.30.2310.20">
    <property type="entry name" value="RelE-like"/>
    <property type="match status" value="1"/>
</dbReference>
<gene>
    <name evidence="2" type="ORF">MKP09_06770</name>
</gene>
<dbReference type="InterPro" id="IPR035093">
    <property type="entry name" value="RelE/ParE_toxin_dom_sf"/>
</dbReference>
<dbReference type="PANTHER" id="PTHR38813:SF1">
    <property type="entry name" value="TOXIN RELE1-RELATED"/>
    <property type="match status" value="1"/>
</dbReference>
<dbReference type="PANTHER" id="PTHR38813">
    <property type="match status" value="1"/>
</dbReference>
<accession>A0ABS9SGY6</accession>
<protein>
    <submittedName>
        <fullName evidence="2">Type II toxin-antitoxin system RelE/ParE family toxin</fullName>
    </submittedName>
</protein>
<keyword evidence="1" id="KW-1277">Toxin-antitoxin system</keyword>
<dbReference type="InterPro" id="IPR052747">
    <property type="entry name" value="TA_system_RelE_toxin"/>
</dbReference>
<sequence length="91" mass="10640">MKVSSVKSFAKDLKKLPAFVLKRVFEIIKVLETTNSLEESNLDYKKMKGAANDENYYRIRIGDYRIGIELKHPDVILIRVLARGEIYKYFP</sequence>
<dbReference type="Pfam" id="PF05016">
    <property type="entry name" value="ParE_toxin"/>
    <property type="match status" value="1"/>
</dbReference>
<keyword evidence="3" id="KW-1185">Reference proteome</keyword>
<dbReference type="EMBL" id="JAKWBL010000001">
    <property type="protein sequence ID" value="MCH5597631.1"/>
    <property type="molecule type" value="Genomic_DNA"/>
</dbReference>
<dbReference type="Proteomes" id="UP001202248">
    <property type="component" value="Unassembled WGS sequence"/>
</dbReference>
<evidence type="ECO:0000313" key="3">
    <source>
        <dbReference type="Proteomes" id="UP001202248"/>
    </source>
</evidence>
<reference evidence="2 3" key="1">
    <citation type="submission" date="2022-02" db="EMBL/GenBank/DDBJ databases">
        <authorList>
            <person name="Min J."/>
        </authorList>
    </citation>
    <scope>NUCLEOTIDE SEQUENCE [LARGE SCALE GENOMIC DNA]</scope>
    <source>
        <strain evidence="2 3">GR10-1</strain>
    </source>
</reference>
<proteinExistence type="predicted"/>
<dbReference type="InterPro" id="IPR007712">
    <property type="entry name" value="RelE/ParE_toxin"/>
</dbReference>